<accession>A0A2U1P4B0</accession>
<feature type="coiled-coil region" evidence="1">
    <location>
        <begin position="126"/>
        <end position="153"/>
    </location>
</feature>
<feature type="transmembrane region" description="Helical" evidence="2">
    <location>
        <begin position="155"/>
        <end position="173"/>
    </location>
</feature>
<comment type="caution">
    <text evidence="3">The sequence shown here is derived from an EMBL/GenBank/DDBJ whole genome shotgun (WGS) entry which is preliminary data.</text>
</comment>
<dbReference type="EMBL" id="PKPP01001704">
    <property type="protein sequence ID" value="PWA80588.1"/>
    <property type="molecule type" value="Genomic_DNA"/>
</dbReference>
<keyword evidence="1" id="KW-0175">Coiled coil</keyword>
<evidence type="ECO:0000313" key="4">
    <source>
        <dbReference type="Proteomes" id="UP000245207"/>
    </source>
</evidence>
<reference evidence="3 4" key="1">
    <citation type="journal article" date="2018" name="Mol. Plant">
        <title>The genome of Artemisia annua provides insight into the evolution of Asteraceae family and artemisinin biosynthesis.</title>
        <authorList>
            <person name="Shen Q."/>
            <person name="Zhang L."/>
            <person name="Liao Z."/>
            <person name="Wang S."/>
            <person name="Yan T."/>
            <person name="Shi P."/>
            <person name="Liu M."/>
            <person name="Fu X."/>
            <person name="Pan Q."/>
            <person name="Wang Y."/>
            <person name="Lv Z."/>
            <person name="Lu X."/>
            <person name="Zhang F."/>
            <person name="Jiang W."/>
            <person name="Ma Y."/>
            <person name="Chen M."/>
            <person name="Hao X."/>
            <person name="Li L."/>
            <person name="Tang Y."/>
            <person name="Lv G."/>
            <person name="Zhou Y."/>
            <person name="Sun X."/>
            <person name="Brodelius P.E."/>
            <person name="Rose J.K.C."/>
            <person name="Tang K."/>
        </authorList>
    </citation>
    <scope>NUCLEOTIDE SEQUENCE [LARGE SCALE GENOMIC DNA]</scope>
    <source>
        <strain evidence="4">cv. Huhao1</strain>
        <tissue evidence="3">Leaf</tissue>
    </source>
</reference>
<keyword evidence="2" id="KW-1133">Transmembrane helix</keyword>
<dbReference type="AlphaFoldDB" id="A0A2U1P4B0"/>
<evidence type="ECO:0000313" key="3">
    <source>
        <dbReference type="EMBL" id="PWA80588.1"/>
    </source>
</evidence>
<keyword evidence="4" id="KW-1185">Reference proteome</keyword>
<evidence type="ECO:0000256" key="1">
    <source>
        <dbReference type="SAM" id="Coils"/>
    </source>
</evidence>
<keyword evidence="2" id="KW-0472">Membrane</keyword>
<evidence type="ECO:0000256" key="2">
    <source>
        <dbReference type="SAM" id="Phobius"/>
    </source>
</evidence>
<proteinExistence type="predicted"/>
<dbReference type="Proteomes" id="UP000245207">
    <property type="component" value="Unassembled WGS sequence"/>
</dbReference>
<keyword evidence="2" id="KW-0812">Transmembrane</keyword>
<protein>
    <submittedName>
        <fullName evidence="3">Uncharacterized protein</fullName>
    </submittedName>
</protein>
<sequence>MRDLKFPFFNQLELLYGKDRATGGVVEGFGDVICKRENEQNIEIGGENIGEYFVSLRDNEGGDVQTIPSSPNISKARNLWSGNQCKAYYFVDDELPSDYYKYEMYNLMQKAGIQKQQNQQAENTQMQEIGNELHLLKTELSNMEKEFKECRENVLFYKRVVMVMLLFIIMYLLK</sequence>
<gene>
    <name evidence="3" type="ORF">CTI12_AA178120</name>
</gene>
<name>A0A2U1P4B0_ARTAN</name>
<organism evidence="3 4">
    <name type="scientific">Artemisia annua</name>
    <name type="common">Sweet wormwood</name>
    <dbReference type="NCBI Taxonomy" id="35608"/>
    <lineage>
        <taxon>Eukaryota</taxon>
        <taxon>Viridiplantae</taxon>
        <taxon>Streptophyta</taxon>
        <taxon>Embryophyta</taxon>
        <taxon>Tracheophyta</taxon>
        <taxon>Spermatophyta</taxon>
        <taxon>Magnoliopsida</taxon>
        <taxon>eudicotyledons</taxon>
        <taxon>Gunneridae</taxon>
        <taxon>Pentapetalae</taxon>
        <taxon>asterids</taxon>
        <taxon>campanulids</taxon>
        <taxon>Asterales</taxon>
        <taxon>Asteraceae</taxon>
        <taxon>Asteroideae</taxon>
        <taxon>Anthemideae</taxon>
        <taxon>Artemisiinae</taxon>
        <taxon>Artemisia</taxon>
    </lineage>
</organism>